<organism evidence="1 2">
    <name type="scientific">Apodospora peruviana</name>
    <dbReference type="NCBI Taxonomy" id="516989"/>
    <lineage>
        <taxon>Eukaryota</taxon>
        <taxon>Fungi</taxon>
        <taxon>Dikarya</taxon>
        <taxon>Ascomycota</taxon>
        <taxon>Pezizomycotina</taxon>
        <taxon>Sordariomycetes</taxon>
        <taxon>Sordariomycetidae</taxon>
        <taxon>Sordariales</taxon>
        <taxon>Lasiosphaeriaceae</taxon>
        <taxon>Apodospora</taxon>
    </lineage>
</organism>
<dbReference type="Proteomes" id="UP001283341">
    <property type="component" value="Unassembled WGS sequence"/>
</dbReference>
<reference evidence="1" key="1">
    <citation type="journal article" date="2023" name="Mol. Phylogenet. Evol.">
        <title>Genome-scale phylogeny and comparative genomics of the fungal order Sordariales.</title>
        <authorList>
            <person name="Hensen N."/>
            <person name="Bonometti L."/>
            <person name="Westerberg I."/>
            <person name="Brannstrom I.O."/>
            <person name="Guillou S."/>
            <person name="Cros-Aarteil S."/>
            <person name="Calhoun S."/>
            <person name="Haridas S."/>
            <person name="Kuo A."/>
            <person name="Mondo S."/>
            <person name="Pangilinan J."/>
            <person name="Riley R."/>
            <person name="LaButti K."/>
            <person name="Andreopoulos B."/>
            <person name="Lipzen A."/>
            <person name="Chen C."/>
            <person name="Yan M."/>
            <person name="Daum C."/>
            <person name="Ng V."/>
            <person name="Clum A."/>
            <person name="Steindorff A."/>
            <person name="Ohm R.A."/>
            <person name="Martin F."/>
            <person name="Silar P."/>
            <person name="Natvig D.O."/>
            <person name="Lalanne C."/>
            <person name="Gautier V."/>
            <person name="Ament-Velasquez S.L."/>
            <person name="Kruys A."/>
            <person name="Hutchinson M.I."/>
            <person name="Powell A.J."/>
            <person name="Barry K."/>
            <person name="Miller A.N."/>
            <person name="Grigoriev I.V."/>
            <person name="Debuchy R."/>
            <person name="Gladieux P."/>
            <person name="Hiltunen Thoren M."/>
            <person name="Johannesson H."/>
        </authorList>
    </citation>
    <scope>NUCLEOTIDE SEQUENCE</scope>
    <source>
        <strain evidence="1">CBS 118394</strain>
    </source>
</reference>
<evidence type="ECO:0000313" key="2">
    <source>
        <dbReference type="Proteomes" id="UP001283341"/>
    </source>
</evidence>
<accession>A0AAE0M0X5</accession>
<dbReference type="EMBL" id="JAUEDM010000006">
    <property type="protein sequence ID" value="KAK3314885.1"/>
    <property type="molecule type" value="Genomic_DNA"/>
</dbReference>
<reference evidence="1" key="2">
    <citation type="submission" date="2023-06" db="EMBL/GenBank/DDBJ databases">
        <authorList>
            <consortium name="Lawrence Berkeley National Laboratory"/>
            <person name="Haridas S."/>
            <person name="Hensen N."/>
            <person name="Bonometti L."/>
            <person name="Westerberg I."/>
            <person name="Brannstrom I.O."/>
            <person name="Guillou S."/>
            <person name="Cros-Aarteil S."/>
            <person name="Calhoun S."/>
            <person name="Kuo A."/>
            <person name="Mondo S."/>
            <person name="Pangilinan J."/>
            <person name="Riley R."/>
            <person name="Labutti K."/>
            <person name="Andreopoulos B."/>
            <person name="Lipzen A."/>
            <person name="Chen C."/>
            <person name="Yanf M."/>
            <person name="Daum C."/>
            <person name="Ng V."/>
            <person name="Clum A."/>
            <person name="Steindorff A."/>
            <person name="Ohm R."/>
            <person name="Martin F."/>
            <person name="Silar P."/>
            <person name="Natvig D."/>
            <person name="Lalanne C."/>
            <person name="Gautier V."/>
            <person name="Ament-Velasquez S.L."/>
            <person name="Kruys A."/>
            <person name="Hutchinson M.I."/>
            <person name="Powell A.J."/>
            <person name="Barry K."/>
            <person name="Miller A.N."/>
            <person name="Grigoriev I.V."/>
            <person name="Debuchy R."/>
            <person name="Gladieux P."/>
            <person name="Thoren M.H."/>
            <person name="Johannesson H."/>
        </authorList>
    </citation>
    <scope>NUCLEOTIDE SEQUENCE</scope>
    <source>
        <strain evidence="1">CBS 118394</strain>
    </source>
</reference>
<proteinExistence type="predicted"/>
<protein>
    <submittedName>
        <fullName evidence="1">Uncharacterized protein</fullName>
    </submittedName>
</protein>
<keyword evidence="2" id="KW-1185">Reference proteome</keyword>
<name>A0AAE0M0X5_9PEZI</name>
<gene>
    <name evidence="1" type="ORF">B0H66DRAFT_593546</name>
</gene>
<evidence type="ECO:0000313" key="1">
    <source>
        <dbReference type="EMBL" id="KAK3314885.1"/>
    </source>
</evidence>
<dbReference type="AlphaFoldDB" id="A0AAE0M0X5"/>
<sequence>MSNFQVEHRMMKGLWYLDTVLAPHHLAKLPRDHVRVLFLHCCDDSPSYDAVAGIYAGDNVPKTLWQALQQHLTQMLAHHLVILASRIGLVLRGDSEREVLSSLMTGIISRGNFVWVAQQQSVPSSFLTQDNAILETNTEGLFVLDIPETAERDLTTGYLSKTELDSYRSQPVTPRAGHKGWPFAYYGSRAKIAYVALPEMFDADDFAYSYANGYQDGYRGPFDRPNHSWECFTNSQLAVSHGWDLDLGVTATSQDTVPSAFAASVVGSKQSLYGKWVDKEGGRSLPSRLKGYFGPVKKKPVV</sequence>
<comment type="caution">
    <text evidence="1">The sequence shown here is derived from an EMBL/GenBank/DDBJ whole genome shotgun (WGS) entry which is preliminary data.</text>
</comment>